<evidence type="ECO:0000313" key="3">
    <source>
        <dbReference type="Proteomes" id="UP000664521"/>
    </source>
</evidence>
<proteinExistence type="predicted"/>
<dbReference type="Gene3D" id="3.40.50.1000">
    <property type="entry name" value="HAD superfamily/HAD-like"/>
    <property type="match status" value="1"/>
</dbReference>
<dbReference type="SUPFAM" id="SSF56784">
    <property type="entry name" value="HAD-like"/>
    <property type="match status" value="1"/>
</dbReference>
<evidence type="ECO:0008006" key="4">
    <source>
        <dbReference type="Google" id="ProtNLM"/>
    </source>
</evidence>
<keyword evidence="1" id="KW-0378">Hydrolase</keyword>
<dbReference type="Gene3D" id="1.10.150.750">
    <property type="match status" value="1"/>
</dbReference>
<accession>A0A8H3F436</accession>
<gene>
    <name evidence="2" type="ORF">HETSPECPRED_003897</name>
</gene>
<evidence type="ECO:0000313" key="2">
    <source>
        <dbReference type="EMBL" id="CAF9918956.1"/>
    </source>
</evidence>
<dbReference type="Pfam" id="PF00702">
    <property type="entry name" value="Hydrolase"/>
    <property type="match status" value="1"/>
</dbReference>
<dbReference type="Proteomes" id="UP000664521">
    <property type="component" value="Unassembled WGS sequence"/>
</dbReference>
<reference evidence="2" key="1">
    <citation type="submission" date="2021-03" db="EMBL/GenBank/DDBJ databases">
        <authorList>
            <person name="Tagirdzhanova G."/>
        </authorList>
    </citation>
    <scope>NUCLEOTIDE SEQUENCE</scope>
</reference>
<dbReference type="GO" id="GO:0016787">
    <property type="term" value="F:hydrolase activity"/>
    <property type="evidence" value="ECO:0007669"/>
    <property type="project" value="UniProtKB-KW"/>
</dbReference>
<keyword evidence="3" id="KW-1185">Reference proteome</keyword>
<name>A0A8H3F436_9LECA</name>
<dbReference type="InterPro" id="IPR051540">
    <property type="entry name" value="S-2-haloacid_dehalogenase"/>
</dbReference>
<dbReference type="InterPro" id="IPR036412">
    <property type="entry name" value="HAD-like_sf"/>
</dbReference>
<dbReference type="PANTHER" id="PTHR43316">
    <property type="entry name" value="HYDROLASE, HALOACID DELAHOGENASE-RELATED"/>
    <property type="match status" value="1"/>
</dbReference>
<dbReference type="InterPro" id="IPR023214">
    <property type="entry name" value="HAD_sf"/>
</dbReference>
<dbReference type="PANTHER" id="PTHR43316:SF9">
    <property type="entry name" value="ACID DEHALOGENASE, PUTATIVE (AFU_ORTHOLOGUE AFUA_6G14460)-RELATED"/>
    <property type="match status" value="1"/>
</dbReference>
<protein>
    <recommendedName>
        <fullName evidence="4">Haloacid dehalogenase</fullName>
    </recommendedName>
</protein>
<organism evidence="2 3">
    <name type="scientific">Heterodermia speciosa</name>
    <dbReference type="NCBI Taxonomy" id="116794"/>
    <lineage>
        <taxon>Eukaryota</taxon>
        <taxon>Fungi</taxon>
        <taxon>Dikarya</taxon>
        <taxon>Ascomycota</taxon>
        <taxon>Pezizomycotina</taxon>
        <taxon>Lecanoromycetes</taxon>
        <taxon>OSLEUM clade</taxon>
        <taxon>Lecanoromycetidae</taxon>
        <taxon>Caliciales</taxon>
        <taxon>Physciaceae</taxon>
        <taxon>Heterodermia</taxon>
    </lineage>
</organism>
<dbReference type="AlphaFoldDB" id="A0A8H3F436"/>
<sequence>MALSESAPSFTSFRALGFDVFSTLIDEPKALVTAIAPLVSQLSEDHEAKNSSAIAGAAFGRHENALQQKEPFMIFEDVLSAAYRALAREWHVKSDDKDANAVAAILSRSSAFPDTVEALHVLSKHYKLIALSNVSEKGIATVMSGALKEAPFDAVLTAEKIGSYKPDLRNFETLMGKVKDLGFEKEELLMVAQGVASDHVPSKRLGINSVWISRDRPESERGFDGIGAEHAGNVAFGWRYCTLGDMAKDVEKSFAAGSS</sequence>
<dbReference type="OrthoDB" id="444127at2759"/>
<comment type="caution">
    <text evidence="2">The sequence shown here is derived from an EMBL/GenBank/DDBJ whole genome shotgun (WGS) entry which is preliminary data.</text>
</comment>
<evidence type="ECO:0000256" key="1">
    <source>
        <dbReference type="ARBA" id="ARBA00022801"/>
    </source>
</evidence>
<dbReference type="EMBL" id="CAJPDS010000023">
    <property type="protein sequence ID" value="CAF9918956.1"/>
    <property type="molecule type" value="Genomic_DNA"/>
</dbReference>